<evidence type="ECO:0000259" key="1">
    <source>
        <dbReference type="Pfam" id="PF08349"/>
    </source>
</evidence>
<evidence type="ECO:0000313" key="3">
    <source>
        <dbReference type="Proteomes" id="UP001168338"/>
    </source>
</evidence>
<dbReference type="InterPro" id="IPR007553">
    <property type="entry name" value="2-thiour_desulf"/>
</dbReference>
<proteinExistence type="predicted"/>
<protein>
    <submittedName>
        <fullName evidence="2">DUF1722 domain-containing protein</fullName>
    </submittedName>
</protein>
<keyword evidence="3" id="KW-1185">Reference proteome</keyword>
<dbReference type="InterPro" id="IPR013560">
    <property type="entry name" value="DUF1722"/>
</dbReference>
<reference evidence="2" key="1">
    <citation type="submission" date="2019-05" db="EMBL/GenBank/DDBJ databases">
        <title>Methanoculleus sp. FWC-SCC1, a methanogenic archaeon isolated from deep marine cold seep.</title>
        <authorList>
            <person name="Chen Y.-W."/>
            <person name="Chen S.-C."/>
            <person name="Teng N.-H."/>
            <person name="Lai M.-C."/>
        </authorList>
    </citation>
    <scope>NUCLEOTIDE SEQUENCE</scope>
    <source>
        <strain evidence="2">FWC-SCC1</strain>
    </source>
</reference>
<dbReference type="Pfam" id="PF04463">
    <property type="entry name" value="2-thiour_desulf"/>
    <property type="match status" value="1"/>
</dbReference>
<dbReference type="EMBL" id="VCYH01000017">
    <property type="protein sequence ID" value="MDN7026187.1"/>
    <property type="molecule type" value="Genomic_DNA"/>
</dbReference>
<accession>A0ABT8ME22</accession>
<organism evidence="2 3">
    <name type="scientific">Methanoculleus frigidifontis</name>
    <dbReference type="NCBI Taxonomy" id="2584085"/>
    <lineage>
        <taxon>Archaea</taxon>
        <taxon>Methanobacteriati</taxon>
        <taxon>Methanobacteriota</taxon>
        <taxon>Stenosarchaea group</taxon>
        <taxon>Methanomicrobia</taxon>
        <taxon>Methanomicrobiales</taxon>
        <taxon>Methanomicrobiaceae</taxon>
        <taxon>Methanoculleus</taxon>
    </lineage>
</organism>
<sequence length="328" mass="37195">MRRFATPNVVVSRCIEFDRCRYNGDVIASPIVRQLKEYVRFLPVCPEVAIGLGVPREPIRLVAPEGNVRLVQPATGRDLTERMETFTDTFLDSLREIDGFILKSRSPSCGTRDVHVYAGTGRSAVVDRKSGLFAREVQRRFAHLAVEDEGRLRNHRIREHFLTKLFTLAEFRGVSEAASPERLAAFHTEHTLLLQAYNRHEAAEMARIAGDRSIPPDTASEAYARHLSHALSRPPDAEAYIRVMTGVVQALADRLSPQERGLFRDAIGKYQDGFTSRCPAINILKTWVVRFDDPFYQQQSIFAPYPDALLDVEEVRSDRGRDLWQETG</sequence>
<dbReference type="Proteomes" id="UP001168338">
    <property type="component" value="Unassembled WGS sequence"/>
</dbReference>
<evidence type="ECO:0000313" key="2">
    <source>
        <dbReference type="EMBL" id="MDN7026187.1"/>
    </source>
</evidence>
<dbReference type="RefSeq" id="WP_301665394.1">
    <property type="nucleotide sequence ID" value="NZ_VCYH01000017.1"/>
</dbReference>
<dbReference type="PANTHER" id="PTHR30087">
    <property type="entry name" value="INNER MEMBRANE PROTEIN"/>
    <property type="match status" value="1"/>
</dbReference>
<comment type="caution">
    <text evidence="2">The sequence shown here is derived from an EMBL/GenBank/DDBJ whole genome shotgun (WGS) entry which is preliminary data.</text>
</comment>
<dbReference type="Pfam" id="PF08349">
    <property type="entry name" value="DUF1722"/>
    <property type="match status" value="1"/>
</dbReference>
<gene>
    <name evidence="2" type="ORF">FGU65_15100</name>
</gene>
<name>A0ABT8ME22_9EURY</name>
<feature type="domain" description="DUF1722" evidence="1">
    <location>
        <begin position="192"/>
        <end position="306"/>
    </location>
</feature>
<dbReference type="PANTHER" id="PTHR30087:SF0">
    <property type="entry name" value="INNER MEMBRANE PROTEIN"/>
    <property type="match status" value="1"/>
</dbReference>